<protein>
    <recommendedName>
        <fullName evidence="2">DUF6533 domain-containing protein</fullName>
    </recommendedName>
</protein>
<dbReference type="EMBL" id="ML145133">
    <property type="protein sequence ID" value="TBU57721.1"/>
    <property type="molecule type" value="Genomic_DNA"/>
</dbReference>
<feature type="transmembrane region" description="Helical" evidence="1">
    <location>
        <begin position="59"/>
        <end position="78"/>
    </location>
</feature>
<dbReference type="InterPro" id="IPR045340">
    <property type="entry name" value="DUF6533"/>
</dbReference>
<keyword evidence="1" id="KW-0472">Membrane</keyword>
<evidence type="ECO:0000256" key="1">
    <source>
        <dbReference type="SAM" id="Phobius"/>
    </source>
</evidence>
<proteinExistence type="predicted"/>
<feature type="transmembrane region" description="Helical" evidence="1">
    <location>
        <begin position="156"/>
        <end position="172"/>
    </location>
</feature>
<keyword evidence="4" id="KW-1185">Reference proteome</keyword>
<name>A0A4Q9PTE4_9APHY</name>
<feature type="transmembrane region" description="Helical" evidence="1">
    <location>
        <begin position="90"/>
        <end position="111"/>
    </location>
</feature>
<feature type="transmembrane region" description="Helical" evidence="1">
    <location>
        <begin position="117"/>
        <end position="144"/>
    </location>
</feature>
<keyword evidence="1" id="KW-1133">Transmembrane helix</keyword>
<reference evidence="3 4" key="1">
    <citation type="submission" date="2019-01" db="EMBL/GenBank/DDBJ databases">
        <title>Draft genome sequences of three monokaryotic isolates of the white-rot basidiomycete fungus Dichomitus squalens.</title>
        <authorList>
            <consortium name="DOE Joint Genome Institute"/>
            <person name="Lopez S.C."/>
            <person name="Andreopoulos B."/>
            <person name="Pangilinan J."/>
            <person name="Lipzen A."/>
            <person name="Riley R."/>
            <person name="Ahrendt S."/>
            <person name="Ng V."/>
            <person name="Barry K."/>
            <person name="Daum C."/>
            <person name="Grigoriev I.V."/>
            <person name="Hilden K.S."/>
            <person name="Makela M.R."/>
            <person name="de Vries R.P."/>
        </authorList>
    </citation>
    <scope>NUCLEOTIDE SEQUENCE [LARGE SCALE GENOMIC DNA]</scope>
    <source>
        <strain evidence="3 4">CBS 464.89</strain>
    </source>
</reference>
<dbReference type="Pfam" id="PF20151">
    <property type="entry name" value="DUF6533"/>
    <property type="match status" value="1"/>
</dbReference>
<evidence type="ECO:0000313" key="4">
    <source>
        <dbReference type="Proteomes" id="UP000292082"/>
    </source>
</evidence>
<evidence type="ECO:0000259" key="2">
    <source>
        <dbReference type="Pfam" id="PF20151"/>
    </source>
</evidence>
<feature type="domain" description="DUF6533" evidence="2">
    <location>
        <begin position="21"/>
        <end position="66"/>
    </location>
</feature>
<evidence type="ECO:0000313" key="3">
    <source>
        <dbReference type="EMBL" id="TBU57721.1"/>
    </source>
</evidence>
<organism evidence="3 4">
    <name type="scientific">Dichomitus squalens</name>
    <dbReference type="NCBI Taxonomy" id="114155"/>
    <lineage>
        <taxon>Eukaryota</taxon>
        <taxon>Fungi</taxon>
        <taxon>Dikarya</taxon>
        <taxon>Basidiomycota</taxon>
        <taxon>Agaricomycotina</taxon>
        <taxon>Agaricomycetes</taxon>
        <taxon>Polyporales</taxon>
        <taxon>Polyporaceae</taxon>
        <taxon>Dichomitus</taxon>
    </lineage>
</organism>
<gene>
    <name evidence="3" type="ORF">BD310DRAFT_928565</name>
</gene>
<accession>A0A4Q9PTE4</accession>
<dbReference type="Proteomes" id="UP000292082">
    <property type="component" value="Unassembled WGS sequence"/>
</dbReference>
<feature type="transmembrane region" description="Helical" evidence="1">
    <location>
        <begin position="21"/>
        <end position="39"/>
    </location>
</feature>
<keyword evidence="1" id="KW-0812">Transmembrane</keyword>
<dbReference type="AlphaFoldDB" id="A0A4Q9PTE4"/>
<sequence>MSSSQTDMLVAQFASYLRENYCFLAGAVLFIYDSVIMTGEEIRCFWGRKVTGASVLFWLNKYIAMLYFVWILATYLGLPNKVCDPTSRGAGVVEISLYIVLAAFTGLRVHALRRCSLLSLVTFLISAARFSFGVNGEITAFGCLTVDKTPFNFTKMYCSFAAIIITTVIIVSRSCQIAADCVAIGVTWFAMHQGYGIRHMAGRKGTLSRVLLLDGERLDATLLQGSLSDVTYFTTPLFAICLSRFLLHLQSANLRALAGMDTSEVLTASQNSSLVFERVVGSIGAIIEPEDYLPAKGDWEDSSYRADE</sequence>